<dbReference type="AlphaFoldDB" id="A0A9X4BHZ3"/>
<dbReference type="PANTHER" id="PTHR31223">
    <property type="entry name" value="LOG FAMILY PROTEIN YJL055W"/>
    <property type="match status" value="1"/>
</dbReference>
<dbReference type="PANTHER" id="PTHR31223:SF70">
    <property type="entry name" value="LOG FAMILY PROTEIN YJL055W"/>
    <property type="match status" value="1"/>
</dbReference>
<dbReference type="GO" id="GO:0008714">
    <property type="term" value="F:AMP nucleosidase activity"/>
    <property type="evidence" value="ECO:0007669"/>
    <property type="project" value="UniProtKB-EC"/>
</dbReference>
<reference evidence="4" key="1">
    <citation type="submission" date="2023-02" db="EMBL/GenBank/DDBJ databases">
        <title>Tahibacter soli sp. nov. isolated from soil.</title>
        <authorList>
            <person name="Baek J.H."/>
            <person name="Lee J.K."/>
            <person name="Choi D.G."/>
            <person name="Jeon C.O."/>
        </authorList>
    </citation>
    <scope>NUCLEOTIDE SEQUENCE</scope>
    <source>
        <strain evidence="4">BL</strain>
    </source>
</reference>
<comment type="similarity">
    <text evidence="2 3">Belongs to the LOG family.</text>
</comment>
<accession>A0A9X4BHZ3</accession>
<dbReference type="EC" id="3.2.2.n1" evidence="3"/>
<dbReference type="EMBL" id="JAOVZO020000017">
    <property type="protein sequence ID" value="MDC8013421.1"/>
    <property type="molecule type" value="Genomic_DNA"/>
</dbReference>
<protein>
    <recommendedName>
        <fullName evidence="3">Cytokinin riboside 5'-monophosphate phosphoribohydrolase</fullName>
        <ecNumber evidence="3">3.2.2.n1</ecNumber>
    </recommendedName>
</protein>
<comment type="catalytic activity">
    <reaction evidence="1">
        <text>AMP + H2O = D-ribose 5-phosphate + adenine</text>
        <dbReference type="Rhea" id="RHEA:20129"/>
        <dbReference type="ChEBI" id="CHEBI:15377"/>
        <dbReference type="ChEBI" id="CHEBI:16708"/>
        <dbReference type="ChEBI" id="CHEBI:78346"/>
        <dbReference type="ChEBI" id="CHEBI:456215"/>
        <dbReference type="EC" id="3.2.2.4"/>
    </reaction>
</comment>
<dbReference type="InterPro" id="IPR005269">
    <property type="entry name" value="LOG"/>
</dbReference>
<name>A0A9X4BHZ3_9GAMM</name>
<keyword evidence="3" id="KW-0378">Hydrolase</keyword>
<dbReference type="SUPFAM" id="SSF102405">
    <property type="entry name" value="MCP/YpsA-like"/>
    <property type="match status" value="1"/>
</dbReference>
<keyword evidence="5" id="KW-1185">Reference proteome</keyword>
<dbReference type="GO" id="GO:0009691">
    <property type="term" value="P:cytokinin biosynthetic process"/>
    <property type="evidence" value="ECO:0007669"/>
    <property type="project" value="UniProtKB-UniRule"/>
</dbReference>
<gene>
    <name evidence="4" type="ORF">OD750_012825</name>
</gene>
<dbReference type="GO" id="GO:0005829">
    <property type="term" value="C:cytosol"/>
    <property type="evidence" value="ECO:0007669"/>
    <property type="project" value="TreeGrafter"/>
</dbReference>
<proteinExistence type="inferred from homology"/>
<dbReference type="NCBIfam" id="TIGR00730">
    <property type="entry name" value="Rossman fold protein, TIGR00730 family"/>
    <property type="match status" value="1"/>
</dbReference>
<dbReference type="Proteomes" id="UP001139971">
    <property type="component" value="Unassembled WGS sequence"/>
</dbReference>
<organism evidence="4 5">
    <name type="scientific">Tahibacter soli</name>
    <dbReference type="NCBI Taxonomy" id="2983605"/>
    <lineage>
        <taxon>Bacteria</taxon>
        <taxon>Pseudomonadati</taxon>
        <taxon>Pseudomonadota</taxon>
        <taxon>Gammaproteobacteria</taxon>
        <taxon>Lysobacterales</taxon>
        <taxon>Rhodanobacteraceae</taxon>
        <taxon>Tahibacter</taxon>
    </lineage>
</organism>
<dbReference type="RefSeq" id="WP_263545628.1">
    <property type="nucleotide sequence ID" value="NZ_JAOVZO020000017.1"/>
</dbReference>
<sequence length="196" mass="21674">MRICVYCASSNEVDPIYKEAAFDLGARLADAGYTTVYGGGGAGLMGAVADGALSRGGRVIGIIPRFMTEVEWQHPGIANLEIVEDMRERKHRLLTGSDAVVALPGGCGTLEELFEAITLKRLALYFSPIILLNTKNFYAPLQTFMQQVIDERFMNPEHGQMWSLVDRTEDVIPRILDTPRWHENAREFAVVRGTAG</sequence>
<evidence type="ECO:0000313" key="5">
    <source>
        <dbReference type="Proteomes" id="UP001139971"/>
    </source>
</evidence>
<keyword evidence="3" id="KW-0203">Cytokinin biosynthesis</keyword>
<dbReference type="InterPro" id="IPR031100">
    <property type="entry name" value="LOG_fam"/>
</dbReference>
<comment type="caution">
    <text evidence="4">The sequence shown here is derived from an EMBL/GenBank/DDBJ whole genome shotgun (WGS) entry which is preliminary data.</text>
</comment>
<dbReference type="Pfam" id="PF03641">
    <property type="entry name" value="Lysine_decarbox"/>
    <property type="match status" value="1"/>
</dbReference>
<evidence type="ECO:0000256" key="2">
    <source>
        <dbReference type="ARBA" id="ARBA00006763"/>
    </source>
</evidence>
<evidence type="ECO:0000256" key="3">
    <source>
        <dbReference type="RuleBase" id="RU363015"/>
    </source>
</evidence>
<evidence type="ECO:0000313" key="4">
    <source>
        <dbReference type="EMBL" id="MDC8013421.1"/>
    </source>
</evidence>
<dbReference type="Gene3D" id="3.40.50.450">
    <property type="match status" value="1"/>
</dbReference>
<evidence type="ECO:0000256" key="1">
    <source>
        <dbReference type="ARBA" id="ARBA00000274"/>
    </source>
</evidence>